<comment type="caution">
    <text evidence="1">The sequence shown here is derived from an EMBL/GenBank/DDBJ whole genome shotgun (WGS) entry which is preliminary data.</text>
</comment>
<sequence length="55" mass="6349">MTDEELDLGVLRVSFAGDPGERRAAARRLDERALREVQVNREDFERKWELDSSGT</sequence>
<keyword evidence="2" id="KW-1185">Reference proteome</keyword>
<name>A0ABW6XZB1_9ACTN</name>
<evidence type="ECO:0000313" key="2">
    <source>
        <dbReference type="Proteomes" id="UP001602370"/>
    </source>
</evidence>
<dbReference type="RefSeq" id="WP_158710580.1">
    <property type="nucleotide sequence ID" value="NZ_JBIBDZ010000011.1"/>
</dbReference>
<evidence type="ECO:0000313" key="1">
    <source>
        <dbReference type="EMBL" id="MFF5922839.1"/>
    </source>
</evidence>
<gene>
    <name evidence="1" type="ORF">ACFY8C_31660</name>
</gene>
<dbReference type="EMBL" id="JBIBDZ010000011">
    <property type="protein sequence ID" value="MFF5922839.1"/>
    <property type="molecule type" value="Genomic_DNA"/>
</dbReference>
<organism evidence="1 2">
    <name type="scientific">Streptomyces flavochromogenes</name>
    <dbReference type="NCBI Taxonomy" id="68199"/>
    <lineage>
        <taxon>Bacteria</taxon>
        <taxon>Bacillati</taxon>
        <taxon>Actinomycetota</taxon>
        <taxon>Actinomycetes</taxon>
        <taxon>Kitasatosporales</taxon>
        <taxon>Streptomycetaceae</taxon>
        <taxon>Streptomyces</taxon>
    </lineage>
</organism>
<proteinExistence type="predicted"/>
<protein>
    <submittedName>
        <fullName evidence="1">Uncharacterized protein</fullName>
    </submittedName>
</protein>
<reference evidence="1 2" key="1">
    <citation type="submission" date="2024-10" db="EMBL/GenBank/DDBJ databases">
        <title>The Natural Products Discovery Center: Release of the First 8490 Sequenced Strains for Exploring Actinobacteria Biosynthetic Diversity.</title>
        <authorList>
            <person name="Kalkreuter E."/>
            <person name="Kautsar S.A."/>
            <person name="Yang D."/>
            <person name="Bader C.D."/>
            <person name="Teijaro C.N."/>
            <person name="Fluegel L."/>
            <person name="Davis C.M."/>
            <person name="Simpson J.R."/>
            <person name="Lauterbach L."/>
            <person name="Steele A.D."/>
            <person name="Gui C."/>
            <person name="Meng S."/>
            <person name="Li G."/>
            <person name="Viehrig K."/>
            <person name="Ye F."/>
            <person name="Su P."/>
            <person name="Kiefer A.F."/>
            <person name="Nichols A."/>
            <person name="Cepeda A.J."/>
            <person name="Yan W."/>
            <person name="Fan B."/>
            <person name="Jiang Y."/>
            <person name="Adhikari A."/>
            <person name="Zheng C.-J."/>
            <person name="Schuster L."/>
            <person name="Cowan T.M."/>
            <person name="Smanski M.J."/>
            <person name="Chevrette M.G."/>
            <person name="De Carvalho L.P.S."/>
            <person name="Shen B."/>
        </authorList>
    </citation>
    <scope>NUCLEOTIDE SEQUENCE [LARGE SCALE GENOMIC DNA]</scope>
    <source>
        <strain evidence="1 2">NPDC012605</strain>
    </source>
</reference>
<dbReference type="Proteomes" id="UP001602370">
    <property type="component" value="Unassembled WGS sequence"/>
</dbReference>
<accession>A0ABW6XZB1</accession>